<keyword evidence="7 10" id="KW-1133">Transmembrane helix</keyword>
<keyword evidence="5" id="KW-0268">Exocytosis</keyword>
<gene>
    <name evidence="12" type="ORF">Clacol_004757</name>
</gene>
<feature type="transmembrane region" description="Helical" evidence="10">
    <location>
        <begin position="121"/>
        <end position="140"/>
    </location>
</feature>
<proteinExistence type="inferred from homology"/>
<comment type="caution">
    <text evidence="12">The sequence shown here is derived from an EMBL/GenBank/DDBJ whole genome shotgun (WGS) entry which is preliminary data.</text>
</comment>
<dbReference type="Pfam" id="PF15469">
    <property type="entry name" value="Sec5"/>
    <property type="match status" value="1"/>
</dbReference>
<evidence type="ECO:0000256" key="5">
    <source>
        <dbReference type="ARBA" id="ARBA00022483"/>
    </source>
</evidence>
<dbReference type="PANTHER" id="PTHR13043:SF1">
    <property type="entry name" value="EXOCYST COMPLEX COMPONENT 2"/>
    <property type="match status" value="1"/>
</dbReference>
<evidence type="ECO:0000256" key="7">
    <source>
        <dbReference type="ARBA" id="ARBA00022989"/>
    </source>
</evidence>
<evidence type="ECO:0000256" key="2">
    <source>
        <dbReference type="ARBA" id="ARBA00006945"/>
    </source>
</evidence>
<dbReference type="GO" id="GO:0016020">
    <property type="term" value="C:membrane"/>
    <property type="evidence" value="ECO:0007669"/>
    <property type="project" value="UniProtKB-SubCell"/>
</dbReference>
<evidence type="ECO:0000256" key="6">
    <source>
        <dbReference type="ARBA" id="ARBA00022692"/>
    </source>
</evidence>
<keyword evidence="6 10" id="KW-0812">Transmembrane</keyword>
<feature type="transmembrane region" description="Helical" evidence="10">
    <location>
        <begin position="171"/>
        <end position="192"/>
    </location>
</feature>
<evidence type="ECO:0000256" key="9">
    <source>
        <dbReference type="SAM" id="MobiDB-lite"/>
    </source>
</evidence>
<feature type="transmembrane region" description="Helical" evidence="10">
    <location>
        <begin position="198"/>
        <end position="218"/>
    </location>
</feature>
<dbReference type="AlphaFoldDB" id="A0AAV5A7C6"/>
<dbReference type="Proteomes" id="UP001050691">
    <property type="component" value="Unassembled WGS sequence"/>
</dbReference>
<accession>A0AAV5A7C6</accession>
<dbReference type="PANTHER" id="PTHR13043">
    <property type="entry name" value="EXOCYST COMPLEX COMPONENT SEC5"/>
    <property type="match status" value="1"/>
</dbReference>
<evidence type="ECO:0000256" key="8">
    <source>
        <dbReference type="ARBA" id="ARBA00023136"/>
    </source>
</evidence>
<feature type="transmembrane region" description="Helical" evidence="10">
    <location>
        <begin position="225"/>
        <end position="242"/>
    </location>
</feature>
<evidence type="ECO:0000313" key="12">
    <source>
        <dbReference type="EMBL" id="GJJ10531.1"/>
    </source>
</evidence>
<comment type="similarity">
    <text evidence="2">Belongs to the SURF4 family.</text>
</comment>
<comment type="subcellular location">
    <subcellularLocation>
        <location evidence="1">Membrane</location>
        <topology evidence="1">Multi-pass membrane protein</topology>
    </subcellularLocation>
</comment>
<dbReference type="InterPro" id="IPR002995">
    <property type="entry name" value="Surf4"/>
</dbReference>
<comment type="similarity">
    <text evidence="3">Belongs to the SEC5 family.</text>
</comment>
<evidence type="ECO:0000259" key="11">
    <source>
        <dbReference type="Pfam" id="PF15469"/>
    </source>
</evidence>
<evidence type="ECO:0000256" key="4">
    <source>
        <dbReference type="ARBA" id="ARBA00022448"/>
    </source>
</evidence>
<dbReference type="EMBL" id="BPWL01000005">
    <property type="protein sequence ID" value="GJJ10531.1"/>
    <property type="molecule type" value="Genomic_DNA"/>
</dbReference>
<dbReference type="Pfam" id="PF02077">
    <property type="entry name" value="SURF4"/>
    <property type="match status" value="1"/>
</dbReference>
<evidence type="ECO:0000256" key="1">
    <source>
        <dbReference type="ARBA" id="ARBA00004141"/>
    </source>
</evidence>
<keyword evidence="8 10" id="KW-0472">Membrane</keyword>
<sequence length="1212" mass="136785">MSARINIARPNQQYNPDPNSFTPRPAYRPPSTNPDDPIEKLRQYGSKIEDIVDIYSQPLRPHLPAIGRFLIVITFLEDSLRILTQWNDQLWYLQKYFFVPLFENTMLGGSCLTITKRHSEYAVAGLLAVVLIQGFGYGLIFDMNFFLRNLSVIGGLLMVFSDSMSTRKKSFAGLPMLTGRVLLIFLFLGFMLQGKWSFSRVLVSLVGLAACGMVAVGFKAKWSAAFLVLILSAFNVFVNNWWSVHSAHPQRDFLKYDFFQTLCEFHLLSKWGNHAKCMFNLPAIVGGLLLLVNMGPGGLKWETVDHDALDSSVWTNPQGDVDNDPLGLRRSFVEDIDKLDLESKASVLVSSKYFDPKAFLSHAYPNATHQDLTVGVSNLRNSIDSRAEAIKVLVEENIDRFVAVKASSDAVYTEMKEGLLADETEYASKALREQLKQASMKADQVFLPVLENASKANKVRSTLGVFERSKFFFNLPGSLLEAVQEVSICLSIHPLYVSEITPKGKYEAALRDYKKGKFMVLKPNQLLSSVSANQDANGRQRENQLELQQRRIFDKLWNSVEKVMGLMRNELLEKLKRPGPVEQQEKILEILLDFGSANGEDPVWIFFDSQHNHITALMKATHKAQIACIEGEINMLIIHFIHIRCNPDARRNIFSGVMTSDSLKQHADIAGYLKTYLVALGTSQAENIISKAPGLKIWLAIVDLVHNISEVMLTSLPNFLRIGKSYIDGKFRKDTPSRRSPTQVQTMTADIIKTYVALLSDFFSLSDMAVTPSIADGCSIEPSFLPPGSNSLTTSFYLARILQEINDCVNELLTTDMSNDFSAILQELLDSARWKFLDVLSFTWIRDSRVFHYLETWEMNPQVPGASMYILKMQTFQKHNISSAYKIAGGSDPSTTAKPLSKKVVRPEFASKISKAFLDALYAFLDGLVHLASDDWKPPAFASTVIADAHPDTFLDNPDMDIRSTHTRLLLVLSNLNHLKETTIPQMFAQIDSYLGNTTEEERQTLTTVLSEVDRTLFEDYVKQKASIVNQTMQCGILGRNIDWFEMTRPTGTWNSVSLEMVYTLISVEVRSFIFDVLMYLVEVHAHVSNVAKPLLDRILKTLIEHLVENSLTCFKQIRRFGMGGMLRATLEIEFMHQALYQYVTPKAAGQLNEIYQKISESYSHRPGDENLQVALTEVKKTLSDTRKATGIEFLCFRVSSKKTDGHHVKKK</sequence>
<evidence type="ECO:0000313" key="13">
    <source>
        <dbReference type="Proteomes" id="UP001050691"/>
    </source>
</evidence>
<feature type="domain" description="Exocyst complex component EXOC2/Sec5 N-terminal" evidence="11">
    <location>
        <begin position="323"/>
        <end position="1197"/>
    </location>
</feature>
<dbReference type="GO" id="GO:0006887">
    <property type="term" value="P:exocytosis"/>
    <property type="evidence" value="ECO:0007669"/>
    <property type="project" value="UniProtKB-KW"/>
</dbReference>
<name>A0AAV5A7C6_9AGAM</name>
<dbReference type="GO" id="GO:0000145">
    <property type="term" value="C:exocyst"/>
    <property type="evidence" value="ECO:0007669"/>
    <property type="project" value="InterPro"/>
</dbReference>
<organism evidence="12 13">
    <name type="scientific">Clathrus columnatus</name>
    <dbReference type="NCBI Taxonomy" id="1419009"/>
    <lineage>
        <taxon>Eukaryota</taxon>
        <taxon>Fungi</taxon>
        <taxon>Dikarya</taxon>
        <taxon>Basidiomycota</taxon>
        <taxon>Agaricomycotina</taxon>
        <taxon>Agaricomycetes</taxon>
        <taxon>Phallomycetidae</taxon>
        <taxon>Phallales</taxon>
        <taxon>Clathraceae</taxon>
        <taxon>Clathrus</taxon>
    </lineage>
</organism>
<dbReference type="InterPro" id="IPR039481">
    <property type="entry name" value="EXOC2/Sec5_N_dom"/>
</dbReference>
<protein>
    <recommendedName>
        <fullName evidence="11">Exocyst complex component EXOC2/Sec5 N-terminal domain-containing protein</fullName>
    </recommendedName>
</protein>
<dbReference type="InterPro" id="IPR029175">
    <property type="entry name" value="EXOC2/Sec5"/>
</dbReference>
<reference evidence="12" key="1">
    <citation type="submission" date="2021-10" db="EMBL/GenBank/DDBJ databases">
        <title>De novo Genome Assembly of Clathrus columnatus (Basidiomycota, Fungi) Using Illumina and Nanopore Sequence Data.</title>
        <authorList>
            <person name="Ogiso-Tanaka E."/>
            <person name="Itagaki H."/>
            <person name="Hosoya T."/>
            <person name="Hosaka K."/>
        </authorList>
    </citation>
    <scope>NUCLEOTIDE SEQUENCE</scope>
    <source>
        <strain evidence="12">MO-923</strain>
    </source>
</reference>
<keyword evidence="13" id="KW-1185">Reference proteome</keyword>
<evidence type="ECO:0000256" key="10">
    <source>
        <dbReference type="SAM" id="Phobius"/>
    </source>
</evidence>
<feature type="compositionally biased region" description="Polar residues" evidence="9">
    <location>
        <begin position="9"/>
        <end position="22"/>
    </location>
</feature>
<evidence type="ECO:0000256" key="3">
    <source>
        <dbReference type="ARBA" id="ARBA00010578"/>
    </source>
</evidence>
<dbReference type="GO" id="GO:0006893">
    <property type="term" value="P:Golgi to plasma membrane transport"/>
    <property type="evidence" value="ECO:0007669"/>
    <property type="project" value="InterPro"/>
</dbReference>
<feature type="region of interest" description="Disordered" evidence="9">
    <location>
        <begin position="1"/>
        <end position="36"/>
    </location>
</feature>
<keyword evidence="4" id="KW-0813">Transport</keyword>
<feature type="transmembrane region" description="Helical" evidence="10">
    <location>
        <begin position="146"/>
        <end position="164"/>
    </location>
</feature>